<proteinExistence type="predicted"/>
<evidence type="ECO:0000313" key="1">
    <source>
        <dbReference type="EMBL" id="KZN50032.1"/>
    </source>
</evidence>
<organism evidence="1 2">
    <name type="scientific">Pseudoalteromonas luteoviolacea H33</name>
    <dbReference type="NCBI Taxonomy" id="1365251"/>
    <lineage>
        <taxon>Bacteria</taxon>
        <taxon>Pseudomonadati</taxon>
        <taxon>Pseudomonadota</taxon>
        <taxon>Gammaproteobacteria</taxon>
        <taxon>Alteromonadales</taxon>
        <taxon>Pseudoalteromonadaceae</taxon>
        <taxon>Pseudoalteromonas</taxon>
    </lineage>
</organism>
<accession>A0A167E4J2</accession>
<dbReference type="PATRIC" id="fig|1365251.3.peg.2678"/>
<dbReference type="RefSeq" id="WP_063362108.1">
    <property type="nucleotide sequence ID" value="NZ_AUXZ01000077.1"/>
</dbReference>
<dbReference type="AlphaFoldDB" id="A0A167E4J2"/>
<protein>
    <submittedName>
        <fullName evidence="1">Uncharacterized protein</fullName>
    </submittedName>
</protein>
<dbReference type="Proteomes" id="UP000076503">
    <property type="component" value="Unassembled WGS sequence"/>
</dbReference>
<evidence type="ECO:0000313" key="2">
    <source>
        <dbReference type="Proteomes" id="UP000076503"/>
    </source>
</evidence>
<name>A0A167E4J2_9GAMM</name>
<gene>
    <name evidence="1" type="ORF">N476_16935</name>
</gene>
<sequence>MKLNLNKKKLKSLSSDSNAFPADLTPRVGGGRGKAVDSEYTCYIDYTDGDACNTVTIPIFTEYKVCFVTEQ</sequence>
<dbReference type="EMBL" id="AUXZ01000077">
    <property type="protein sequence ID" value="KZN50032.1"/>
    <property type="molecule type" value="Genomic_DNA"/>
</dbReference>
<reference evidence="1 2" key="1">
    <citation type="submission" date="2013-07" db="EMBL/GenBank/DDBJ databases">
        <title>Comparative Genomic and Metabolomic Analysis of Twelve Strains of Pseudoalteromonas luteoviolacea.</title>
        <authorList>
            <person name="Vynne N.G."/>
            <person name="Mansson M."/>
            <person name="Gram L."/>
        </authorList>
    </citation>
    <scope>NUCLEOTIDE SEQUENCE [LARGE SCALE GENOMIC DNA]</scope>
    <source>
        <strain evidence="1 2">H33</strain>
    </source>
</reference>
<comment type="caution">
    <text evidence="1">The sequence shown here is derived from an EMBL/GenBank/DDBJ whole genome shotgun (WGS) entry which is preliminary data.</text>
</comment>